<organism evidence="1 2">
    <name type="scientific">Mya arenaria</name>
    <name type="common">Soft-shell clam</name>
    <dbReference type="NCBI Taxonomy" id="6604"/>
    <lineage>
        <taxon>Eukaryota</taxon>
        <taxon>Metazoa</taxon>
        <taxon>Spiralia</taxon>
        <taxon>Lophotrochozoa</taxon>
        <taxon>Mollusca</taxon>
        <taxon>Bivalvia</taxon>
        <taxon>Autobranchia</taxon>
        <taxon>Heteroconchia</taxon>
        <taxon>Euheterodonta</taxon>
        <taxon>Imparidentia</taxon>
        <taxon>Neoheterodontei</taxon>
        <taxon>Myida</taxon>
        <taxon>Myoidea</taxon>
        <taxon>Myidae</taxon>
        <taxon>Mya</taxon>
    </lineage>
</organism>
<dbReference type="Proteomes" id="UP001164746">
    <property type="component" value="Chromosome 14"/>
</dbReference>
<keyword evidence="2" id="KW-1185">Reference proteome</keyword>
<evidence type="ECO:0000313" key="2">
    <source>
        <dbReference type="Proteomes" id="UP001164746"/>
    </source>
</evidence>
<sequence>YCDSEVVPELLFVKILRNPCELKIQVCLVTLKCKAVISRATFDSTKMGEFFLQPVLQSGAYL</sequence>
<gene>
    <name evidence="1" type="ORF">MAR_012760</name>
</gene>
<protein>
    <submittedName>
        <fullName evidence="1">Uncharacterized protein</fullName>
    </submittedName>
</protein>
<proteinExistence type="predicted"/>
<reference evidence="1" key="1">
    <citation type="submission" date="2022-11" db="EMBL/GenBank/DDBJ databases">
        <title>Centuries of genome instability and evolution in soft-shell clam transmissible cancer (bioRxiv).</title>
        <authorList>
            <person name="Hart S.F.M."/>
            <person name="Yonemitsu M.A."/>
            <person name="Giersch R.M."/>
            <person name="Beal B.F."/>
            <person name="Arriagada G."/>
            <person name="Davis B.W."/>
            <person name="Ostrander E.A."/>
            <person name="Goff S.P."/>
            <person name="Metzger M.J."/>
        </authorList>
    </citation>
    <scope>NUCLEOTIDE SEQUENCE</scope>
    <source>
        <strain evidence="1">MELC-2E11</strain>
        <tissue evidence="1">Siphon/mantle</tissue>
    </source>
</reference>
<evidence type="ECO:0000313" key="1">
    <source>
        <dbReference type="EMBL" id="WAR27056.1"/>
    </source>
</evidence>
<feature type="non-terminal residue" evidence="1">
    <location>
        <position position="62"/>
    </location>
</feature>
<accession>A0ABY7G6Z6</accession>
<name>A0ABY7G6Z6_MYAAR</name>
<dbReference type="EMBL" id="CP111025">
    <property type="protein sequence ID" value="WAR27056.1"/>
    <property type="molecule type" value="Genomic_DNA"/>
</dbReference>